<gene>
    <name evidence="2" type="ORF">C1H46_008934</name>
</gene>
<dbReference type="Proteomes" id="UP000315295">
    <property type="component" value="Unassembled WGS sequence"/>
</dbReference>
<evidence type="ECO:0000313" key="2">
    <source>
        <dbReference type="EMBL" id="TQE05509.1"/>
    </source>
</evidence>
<evidence type="ECO:0000313" key="3">
    <source>
        <dbReference type="Proteomes" id="UP000315295"/>
    </source>
</evidence>
<organism evidence="2 3">
    <name type="scientific">Malus baccata</name>
    <name type="common">Siberian crab apple</name>
    <name type="synonym">Pyrus baccata</name>
    <dbReference type="NCBI Taxonomy" id="106549"/>
    <lineage>
        <taxon>Eukaryota</taxon>
        <taxon>Viridiplantae</taxon>
        <taxon>Streptophyta</taxon>
        <taxon>Embryophyta</taxon>
        <taxon>Tracheophyta</taxon>
        <taxon>Spermatophyta</taxon>
        <taxon>Magnoliopsida</taxon>
        <taxon>eudicotyledons</taxon>
        <taxon>Gunneridae</taxon>
        <taxon>Pentapetalae</taxon>
        <taxon>rosids</taxon>
        <taxon>fabids</taxon>
        <taxon>Rosales</taxon>
        <taxon>Rosaceae</taxon>
        <taxon>Amygdaloideae</taxon>
        <taxon>Maleae</taxon>
        <taxon>Malus</taxon>
    </lineage>
</organism>
<comment type="caution">
    <text evidence="2">The sequence shown here is derived from an EMBL/GenBank/DDBJ whole genome shotgun (WGS) entry which is preliminary data.</text>
</comment>
<accession>A0A540N3C6</accession>
<reference evidence="2 3" key="1">
    <citation type="journal article" date="2019" name="G3 (Bethesda)">
        <title>Sequencing of a Wild Apple (Malus baccata) Genome Unravels the Differences Between Cultivated and Wild Apple Species Regarding Disease Resistance and Cold Tolerance.</title>
        <authorList>
            <person name="Chen X."/>
        </authorList>
    </citation>
    <scope>NUCLEOTIDE SEQUENCE [LARGE SCALE GENOMIC DNA]</scope>
    <source>
        <strain evidence="3">cv. Shandingzi</strain>
        <tissue evidence="2">Leaves</tissue>
    </source>
</reference>
<dbReference type="EMBL" id="VIEB01000121">
    <property type="protein sequence ID" value="TQE05509.1"/>
    <property type="molecule type" value="Genomic_DNA"/>
</dbReference>
<evidence type="ECO:0000256" key="1">
    <source>
        <dbReference type="SAM" id="MobiDB-lite"/>
    </source>
</evidence>
<name>A0A540N3C6_MALBA</name>
<keyword evidence="3" id="KW-1185">Reference proteome</keyword>
<dbReference type="AlphaFoldDB" id="A0A540N3C6"/>
<sequence length="61" mass="7219">MHLPEKPQLSAVKKRDCRSEKRKQRGKMEPTRSGTRRNWKNRVRGIDESLGSGRRMEVRVD</sequence>
<protein>
    <submittedName>
        <fullName evidence="2">Uncharacterized protein</fullName>
    </submittedName>
</protein>
<feature type="region of interest" description="Disordered" evidence="1">
    <location>
        <begin position="1"/>
        <end position="61"/>
    </location>
</feature>
<feature type="compositionally biased region" description="Basic residues" evidence="1">
    <location>
        <begin position="34"/>
        <end position="43"/>
    </location>
</feature>
<proteinExistence type="predicted"/>